<accession>A0ACA9RM35</accession>
<dbReference type="EMBL" id="CAJVPW010077637">
    <property type="protein sequence ID" value="CAG8798984.1"/>
    <property type="molecule type" value="Genomic_DNA"/>
</dbReference>
<keyword evidence="2" id="KW-1185">Reference proteome</keyword>
<name>A0ACA9RM35_9GLOM</name>
<protein>
    <submittedName>
        <fullName evidence="1">261_t:CDS:1</fullName>
    </submittedName>
</protein>
<gene>
    <name evidence="1" type="ORF">SPELUC_LOCUS17888</name>
</gene>
<reference evidence="1" key="1">
    <citation type="submission" date="2021-06" db="EMBL/GenBank/DDBJ databases">
        <authorList>
            <person name="Kallberg Y."/>
            <person name="Tangrot J."/>
            <person name="Rosling A."/>
        </authorList>
    </citation>
    <scope>NUCLEOTIDE SEQUENCE</scope>
    <source>
        <strain evidence="1">28 12/20/2015</strain>
    </source>
</reference>
<dbReference type="Proteomes" id="UP000789366">
    <property type="component" value="Unassembled WGS sequence"/>
</dbReference>
<feature type="non-terminal residue" evidence="1">
    <location>
        <position position="1"/>
    </location>
</feature>
<proteinExistence type="predicted"/>
<organism evidence="1 2">
    <name type="scientific">Cetraspora pellucida</name>
    <dbReference type="NCBI Taxonomy" id="1433469"/>
    <lineage>
        <taxon>Eukaryota</taxon>
        <taxon>Fungi</taxon>
        <taxon>Fungi incertae sedis</taxon>
        <taxon>Mucoromycota</taxon>
        <taxon>Glomeromycotina</taxon>
        <taxon>Glomeromycetes</taxon>
        <taxon>Diversisporales</taxon>
        <taxon>Gigasporaceae</taxon>
        <taxon>Cetraspora</taxon>
    </lineage>
</organism>
<evidence type="ECO:0000313" key="2">
    <source>
        <dbReference type="Proteomes" id="UP000789366"/>
    </source>
</evidence>
<comment type="caution">
    <text evidence="1">The sequence shown here is derived from an EMBL/GenBank/DDBJ whole genome shotgun (WGS) entry which is preliminary data.</text>
</comment>
<sequence length="60" mass="7021">SQNAPDALEMSFFSYMSDIQHAGASERAALQRWVFGCYRDYNAALRRELQKLVPEFIRKH</sequence>
<evidence type="ECO:0000313" key="1">
    <source>
        <dbReference type="EMBL" id="CAG8798984.1"/>
    </source>
</evidence>
<feature type="non-terminal residue" evidence="1">
    <location>
        <position position="60"/>
    </location>
</feature>